<keyword evidence="4" id="KW-1185">Reference proteome</keyword>
<organism evidence="3 4">
    <name type="scientific">Frankia umida</name>
    <dbReference type="NCBI Taxonomy" id="573489"/>
    <lineage>
        <taxon>Bacteria</taxon>
        <taxon>Bacillati</taxon>
        <taxon>Actinomycetota</taxon>
        <taxon>Actinomycetes</taxon>
        <taxon>Frankiales</taxon>
        <taxon>Frankiaceae</taxon>
        <taxon>Frankia</taxon>
    </lineage>
</organism>
<feature type="compositionally biased region" description="Polar residues" evidence="1">
    <location>
        <begin position="153"/>
        <end position="181"/>
    </location>
</feature>
<feature type="chain" id="PRO_5045955950" evidence="2">
    <location>
        <begin position="30"/>
        <end position="251"/>
    </location>
</feature>
<evidence type="ECO:0000256" key="2">
    <source>
        <dbReference type="SAM" id="SignalP"/>
    </source>
</evidence>
<dbReference type="Proteomes" id="UP001201873">
    <property type="component" value="Unassembled WGS sequence"/>
</dbReference>
<dbReference type="RefSeq" id="WP_248825725.1">
    <property type="nucleotide sequence ID" value="NZ_JALKFT010000017.1"/>
</dbReference>
<evidence type="ECO:0000313" key="4">
    <source>
        <dbReference type="Proteomes" id="UP001201873"/>
    </source>
</evidence>
<sequence length="251" mass="25645">MILRKSLPALWLTGGISAITILSAAPARANIATLFDTPPTYAAIPGQTSDYSLPSWHETLPWTWDDKEKELFPSVPAISIVSVWNTAIGGPTNAFGPGANAQGGSTGTFKENGSQGGSTGAFGAGNAQGGLTGSSDGVTTPFAPDDALGDGTTGSFTPDSITSTTSGSFTPASITDNTTTGPFAPDSITDNGTAEGFWPQDTQDESAAPDLGSYDPVHQFLYNLYSFFSFIGSLGLQSLQSTQPTGAAGNS</sequence>
<reference evidence="3 4" key="1">
    <citation type="submission" date="2022-04" db="EMBL/GenBank/DDBJ databases">
        <title>Genome diversity in the genus Frankia.</title>
        <authorList>
            <person name="Carlos-Shanley C."/>
            <person name="Hahn D."/>
        </authorList>
    </citation>
    <scope>NUCLEOTIDE SEQUENCE [LARGE SCALE GENOMIC DNA]</scope>
    <source>
        <strain evidence="3 4">Ag45/Mut15</strain>
    </source>
</reference>
<evidence type="ECO:0000256" key="1">
    <source>
        <dbReference type="SAM" id="MobiDB-lite"/>
    </source>
</evidence>
<evidence type="ECO:0000313" key="3">
    <source>
        <dbReference type="EMBL" id="MCK9877497.1"/>
    </source>
</evidence>
<comment type="caution">
    <text evidence="3">The sequence shown here is derived from an EMBL/GenBank/DDBJ whole genome shotgun (WGS) entry which is preliminary data.</text>
</comment>
<protein>
    <submittedName>
        <fullName evidence="3">Uncharacterized protein</fullName>
    </submittedName>
</protein>
<name>A0ABT0K1Y5_9ACTN</name>
<feature type="signal peptide" evidence="2">
    <location>
        <begin position="1"/>
        <end position="29"/>
    </location>
</feature>
<feature type="region of interest" description="Disordered" evidence="1">
    <location>
        <begin position="95"/>
        <end position="210"/>
    </location>
</feature>
<feature type="compositionally biased region" description="Gly residues" evidence="1">
    <location>
        <begin position="114"/>
        <end position="132"/>
    </location>
</feature>
<proteinExistence type="predicted"/>
<dbReference type="EMBL" id="JALKFT010000017">
    <property type="protein sequence ID" value="MCK9877497.1"/>
    <property type="molecule type" value="Genomic_DNA"/>
</dbReference>
<keyword evidence="2" id="KW-0732">Signal</keyword>
<accession>A0ABT0K1Y5</accession>
<gene>
    <name evidence="3" type="ORF">MXD59_17245</name>
</gene>